<protein>
    <recommendedName>
        <fullName evidence="3">Sulfotransferase</fullName>
    </recommendedName>
</protein>
<dbReference type="Proteomes" id="UP001516023">
    <property type="component" value="Unassembled WGS sequence"/>
</dbReference>
<organism evidence="1 2">
    <name type="scientific">Cyclotella cryptica</name>
    <dbReference type="NCBI Taxonomy" id="29204"/>
    <lineage>
        <taxon>Eukaryota</taxon>
        <taxon>Sar</taxon>
        <taxon>Stramenopiles</taxon>
        <taxon>Ochrophyta</taxon>
        <taxon>Bacillariophyta</taxon>
        <taxon>Coscinodiscophyceae</taxon>
        <taxon>Thalassiosirophycidae</taxon>
        <taxon>Stephanodiscales</taxon>
        <taxon>Stephanodiscaceae</taxon>
        <taxon>Cyclotella</taxon>
    </lineage>
</organism>
<accession>A0ABD3PHF1</accession>
<evidence type="ECO:0000313" key="1">
    <source>
        <dbReference type="EMBL" id="KAL3787317.1"/>
    </source>
</evidence>
<sequence length="366" mass="42354">MKEGQTNPLRIASPKCRLFLGLLCVSIVIYTKISIVHLRNNDIEKFDSPIQDPTHNFSKYSNQAPRNQCQIIYVLGVEGAIHHGFTPILHSLALHQIDPTGQPHDVQLQPRALRSALFGRFREKRPLNDASLIRDTLSNLCPNDGRRHVIIEDSSFPCGQEGDPRGYRYPRQSEWRNMTMRQIAESEVAMNHPVNLYQFVELYGPYAQIQFVVLHRPFLETVASHMDWDGGWEGHSHLIRGFMVLLRRFLNERGVDGVTGEKIWTIVCVERLMSKFYQYQGEGGPQVDHEEWDLGRRRILSYLADFLGWSQKECKDCFDSWRERSSDKISSLQNDEIMPLLDHMKEIEGIWPPVLLESLPEQRCST</sequence>
<dbReference type="EMBL" id="JABMIG020000177">
    <property type="protein sequence ID" value="KAL3787317.1"/>
    <property type="molecule type" value="Genomic_DNA"/>
</dbReference>
<proteinExistence type="predicted"/>
<keyword evidence="2" id="KW-1185">Reference proteome</keyword>
<dbReference type="AlphaFoldDB" id="A0ABD3PHF1"/>
<name>A0ABD3PHF1_9STRA</name>
<evidence type="ECO:0000313" key="2">
    <source>
        <dbReference type="Proteomes" id="UP001516023"/>
    </source>
</evidence>
<comment type="caution">
    <text evidence="1">The sequence shown here is derived from an EMBL/GenBank/DDBJ whole genome shotgun (WGS) entry which is preliminary data.</text>
</comment>
<reference evidence="1 2" key="1">
    <citation type="journal article" date="2020" name="G3 (Bethesda)">
        <title>Improved Reference Genome for Cyclotella cryptica CCMP332, a Model for Cell Wall Morphogenesis, Salinity Adaptation, and Lipid Production in Diatoms (Bacillariophyta).</title>
        <authorList>
            <person name="Roberts W.R."/>
            <person name="Downey K.M."/>
            <person name="Ruck E.C."/>
            <person name="Traller J.C."/>
            <person name="Alverson A.J."/>
        </authorList>
    </citation>
    <scope>NUCLEOTIDE SEQUENCE [LARGE SCALE GENOMIC DNA]</scope>
    <source>
        <strain evidence="1 2">CCMP332</strain>
    </source>
</reference>
<gene>
    <name evidence="1" type="ORF">HJC23_009563</name>
</gene>
<evidence type="ECO:0008006" key="3">
    <source>
        <dbReference type="Google" id="ProtNLM"/>
    </source>
</evidence>